<dbReference type="KEGG" id="nhy:JQS43_19825"/>
<name>A0A895YGX9_9ACTN</name>
<dbReference type="AlphaFoldDB" id="A0A895YGX9"/>
<keyword evidence="3" id="KW-1185">Reference proteome</keyword>
<proteinExistence type="predicted"/>
<keyword evidence="1" id="KW-0812">Transmembrane</keyword>
<dbReference type="EMBL" id="CP070499">
    <property type="protein sequence ID" value="QSB13786.1"/>
    <property type="molecule type" value="Genomic_DNA"/>
</dbReference>
<gene>
    <name evidence="2" type="ORF">JQS43_19825</name>
</gene>
<evidence type="ECO:0000313" key="3">
    <source>
        <dbReference type="Proteomes" id="UP000662857"/>
    </source>
</evidence>
<feature type="transmembrane region" description="Helical" evidence="1">
    <location>
        <begin position="32"/>
        <end position="52"/>
    </location>
</feature>
<evidence type="ECO:0000256" key="1">
    <source>
        <dbReference type="SAM" id="Phobius"/>
    </source>
</evidence>
<organism evidence="2 3">
    <name type="scientific">Natronosporangium hydrolyticum</name>
    <dbReference type="NCBI Taxonomy" id="2811111"/>
    <lineage>
        <taxon>Bacteria</taxon>
        <taxon>Bacillati</taxon>
        <taxon>Actinomycetota</taxon>
        <taxon>Actinomycetes</taxon>
        <taxon>Micromonosporales</taxon>
        <taxon>Micromonosporaceae</taxon>
        <taxon>Natronosporangium</taxon>
    </lineage>
</organism>
<keyword evidence="1" id="KW-1133">Transmembrane helix</keyword>
<accession>A0A895YGX9</accession>
<reference evidence="2" key="1">
    <citation type="submission" date="2021-02" db="EMBL/GenBank/DDBJ databases">
        <title>Natrosporangium hydrolyticum gen. nov., sp. nov, a haloalkaliphilic actinobacterium from a soda solonchak soil.</title>
        <authorList>
            <person name="Sorokin D.Y."/>
            <person name="Khijniak T.V."/>
            <person name="Zakharycheva A.P."/>
            <person name="Boueva O.V."/>
            <person name="Ariskina E.V."/>
            <person name="Hahnke R.L."/>
            <person name="Bunk B."/>
            <person name="Sproer C."/>
            <person name="Schumann P."/>
            <person name="Evtushenko L.I."/>
            <person name="Kublanov I.V."/>
        </authorList>
    </citation>
    <scope>NUCLEOTIDE SEQUENCE</scope>
    <source>
        <strain evidence="2">DSM 106523</strain>
    </source>
</reference>
<keyword evidence="1" id="KW-0472">Membrane</keyword>
<sequence length="60" mass="6065">MASQGESTTFWLGGAVAIGLVMGLVLGFATSVYGGVIAGVAAAGVWFIVGALRRRRAARP</sequence>
<feature type="transmembrane region" description="Helical" evidence="1">
    <location>
        <begin position="9"/>
        <end position="26"/>
    </location>
</feature>
<evidence type="ECO:0000313" key="2">
    <source>
        <dbReference type="EMBL" id="QSB13786.1"/>
    </source>
</evidence>
<dbReference type="RefSeq" id="WP_239675894.1">
    <property type="nucleotide sequence ID" value="NZ_CP070499.1"/>
</dbReference>
<protein>
    <submittedName>
        <fullName evidence="2">Uncharacterized protein</fullName>
    </submittedName>
</protein>
<dbReference type="Proteomes" id="UP000662857">
    <property type="component" value="Chromosome"/>
</dbReference>